<evidence type="ECO:0000256" key="1">
    <source>
        <dbReference type="SAM" id="Phobius"/>
    </source>
</evidence>
<keyword evidence="1" id="KW-0472">Membrane</keyword>
<dbReference type="Proteomes" id="UP000028007">
    <property type="component" value="Unassembled WGS sequence"/>
</dbReference>
<protein>
    <recommendedName>
        <fullName evidence="2">Phosphatidic acid phosphatase type 2/haloperoxidase domain-containing protein</fullName>
    </recommendedName>
</protein>
<evidence type="ECO:0000313" key="3">
    <source>
        <dbReference type="EMBL" id="KEQ29582.1"/>
    </source>
</evidence>
<dbReference type="OrthoDB" id="750559at2"/>
<dbReference type="Pfam" id="PF01569">
    <property type="entry name" value="PAP2"/>
    <property type="match status" value="1"/>
</dbReference>
<feature type="domain" description="Phosphatidic acid phosphatase type 2/haloperoxidase" evidence="2">
    <location>
        <begin position="144"/>
        <end position="205"/>
    </location>
</feature>
<feature type="transmembrane region" description="Helical" evidence="1">
    <location>
        <begin position="64"/>
        <end position="81"/>
    </location>
</feature>
<comment type="caution">
    <text evidence="3">The sequence shown here is derived from an EMBL/GenBank/DDBJ whole genome shotgun (WGS) entry which is preliminary data.</text>
</comment>
<dbReference type="Gene3D" id="1.20.144.10">
    <property type="entry name" value="Phosphatidic acid phosphatase type 2/haloperoxidase"/>
    <property type="match status" value="1"/>
</dbReference>
<dbReference type="eggNOG" id="COG0671">
    <property type="taxonomic scope" value="Bacteria"/>
</dbReference>
<evidence type="ECO:0000259" key="2">
    <source>
        <dbReference type="Pfam" id="PF01569"/>
    </source>
</evidence>
<gene>
    <name evidence="3" type="ORF">N180_18030</name>
</gene>
<keyword evidence="4" id="KW-1185">Reference proteome</keyword>
<feature type="transmembrane region" description="Helical" evidence="1">
    <location>
        <begin position="134"/>
        <end position="156"/>
    </location>
</feature>
<reference evidence="3 4" key="1">
    <citation type="journal article" date="1992" name="Int. J. Syst. Bacteriol.">
        <title>Sphingobacterium antarcticus sp. nov. a Psychrotrophic Bacterium from the Soils of Schirmacher Oasis, Antarctica.</title>
        <authorList>
            <person name="Shivaji S."/>
            <person name="Ray M.K."/>
            <person name="Rao N.S."/>
            <person name="Saiserr L."/>
            <person name="Jagannadham M.V."/>
            <person name="Kumar G.S."/>
            <person name="Reddy G."/>
            <person name="Bhargava P.M."/>
        </authorList>
    </citation>
    <scope>NUCLEOTIDE SEQUENCE [LARGE SCALE GENOMIC DNA]</scope>
    <source>
        <strain evidence="3 4">4BY</strain>
    </source>
</reference>
<name>A0A081PFV9_9SPHI</name>
<dbReference type="InterPro" id="IPR036938">
    <property type="entry name" value="PAP2/HPO_sf"/>
</dbReference>
<sequence>MRANNIHFLVVITALVFTGLLVSFILADAHIVSDLSELNDMLLILANSHHSRFMDQVMLHVGNFYFWVPFYCFLLLMALAYDKIRFMRILPFVIIYLSVQSIFLFTFNNFFKHLRPLYQQYLGLQLHISSAGKGAAYGCLPAASAAVGIALFFSLYFNQRYRLLKLILFSWAALILYSRVYNGLNYPDEIFFGALMGLTLSYMSFMAYKHYLNRYYAN</sequence>
<keyword evidence="1" id="KW-0812">Transmembrane</keyword>
<feature type="transmembrane region" description="Helical" evidence="1">
    <location>
        <begin position="190"/>
        <end position="208"/>
    </location>
</feature>
<dbReference type="InterPro" id="IPR000326">
    <property type="entry name" value="PAP2/HPO"/>
</dbReference>
<dbReference type="SUPFAM" id="SSF48317">
    <property type="entry name" value="Acid phosphatase/Vanadium-dependent haloperoxidase"/>
    <property type="match status" value="1"/>
</dbReference>
<dbReference type="RefSeq" id="WP_037441749.1">
    <property type="nucleotide sequence ID" value="NZ_JNFF01000070.1"/>
</dbReference>
<evidence type="ECO:0000313" key="4">
    <source>
        <dbReference type="Proteomes" id="UP000028007"/>
    </source>
</evidence>
<proteinExistence type="predicted"/>
<organism evidence="3 4">
    <name type="scientific">Pedobacter antarcticus 4BY</name>
    <dbReference type="NCBI Taxonomy" id="1358423"/>
    <lineage>
        <taxon>Bacteria</taxon>
        <taxon>Pseudomonadati</taxon>
        <taxon>Bacteroidota</taxon>
        <taxon>Sphingobacteriia</taxon>
        <taxon>Sphingobacteriales</taxon>
        <taxon>Sphingobacteriaceae</taxon>
        <taxon>Pedobacter</taxon>
    </lineage>
</organism>
<accession>A0A081PFV9</accession>
<feature type="transmembrane region" description="Helical" evidence="1">
    <location>
        <begin position="7"/>
        <end position="27"/>
    </location>
</feature>
<dbReference type="AlphaFoldDB" id="A0A081PFV9"/>
<dbReference type="EMBL" id="JNFF01000070">
    <property type="protein sequence ID" value="KEQ29582.1"/>
    <property type="molecule type" value="Genomic_DNA"/>
</dbReference>
<keyword evidence="1" id="KW-1133">Transmembrane helix</keyword>
<feature type="transmembrane region" description="Helical" evidence="1">
    <location>
        <begin position="163"/>
        <end position="184"/>
    </location>
</feature>
<feature type="transmembrane region" description="Helical" evidence="1">
    <location>
        <begin position="93"/>
        <end position="114"/>
    </location>
</feature>